<dbReference type="KEGG" id="cpi:Cpin_6652"/>
<proteinExistence type="predicted"/>
<reference evidence="2" key="1">
    <citation type="submission" date="2009-08" db="EMBL/GenBank/DDBJ databases">
        <title>The complete genome of Chitinophaga pinensis DSM 2588.</title>
        <authorList>
            <consortium name="US DOE Joint Genome Institute (JGI-PGF)"/>
            <person name="Lucas S."/>
            <person name="Copeland A."/>
            <person name="Lapidus A."/>
            <person name="Glavina del Rio T."/>
            <person name="Dalin E."/>
            <person name="Tice H."/>
            <person name="Bruce D."/>
            <person name="Goodwin L."/>
            <person name="Pitluck S."/>
            <person name="Kyrpides N."/>
            <person name="Mavromatis K."/>
            <person name="Ivanova N."/>
            <person name="Mikhailova N."/>
            <person name="Sims D."/>
            <person name="Meinche L."/>
            <person name="Brettin T."/>
            <person name="Detter J.C."/>
            <person name="Han C."/>
            <person name="Larimer F."/>
            <person name="Land M."/>
            <person name="Hauser L."/>
            <person name="Markowitz V."/>
            <person name="Cheng J.-F."/>
            <person name="Hugenholtz P."/>
            <person name="Woyke T."/>
            <person name="Wu D."/>
            <person name="Spring S."/>
            <person name="Klenk H.-P."/>
            <person name="Eisen J.A."/>
        </authorList>
    </citation>
    <scope>NUCLEOTIDE SEQUENCE [LARGE SCALE GENOMIC DNA]</scope>
    <source>
        <strain evidence="2">ATCC 43595 / DSM 2588 / LMG 13176 / NBRC 15968 / NCIMB 11800 / UQM 2034</strain>
    </source>
</reference>
<name>A0A979GZM5_CHIPD</name>
<dbReference type="RefSeq" id="WP_012794219.1">
    <property type="nucleotide sequence ID" value="NC_013132.1"/>
</dbReference>
<dbReference type="Proteomes" id="UP000002215">
    <property type="component" value="Chromosome"/>
</dbReference>
<protein>
    <submittedName>
        <fullName evidence="1">Uncharacterized protein</fullName>
    </submittedName>
</protein>
<dbReference type="AlphaFoldDB" id="A0A979GZM5"/>
<gene>
    <name evidence="1" type="ordered locus">Cpin_6652</name>
</gene>
<dbReference type="EMBL" id="CP001699">
    <property type="protein sequence ID" value="ACU64056.1"/>
    <property type="molecule type" value="Genomic_DNA"/>
</dbReference>
<evidence type="ECO:0000313" key="1">
    <source>
        <dbReference type="EMBL" id="ACU64056.1"/>
    </source>
</evidence>
<reference evidence="1 2" key="2">
    <citation type="journal article" date="2010" name="Stand. Genomic Sci.">
        <title>Complete genome sequence of Chitinophaga pinensis type strain (UQM 2034).</title>
        <authorList>
            <person name="Glavina Del Rio T."/>
            <person name="Abt B."/>
            <person name="Spring S."/>
            <person name="Lapidus A."/>
            <person name="Nolan M."/>
            <person name="Tice H."/>
            <person name="Copeland A."/>
            <person name="Cheng J.F."/>
            <person name="Chen F."/>
            <person name="Bruce D."/>
            <person name="Goodwin L."/>
            <person name="Pitluck S."/>
            <person name="Ivanova N."/>
            <person name="Mavromatis K."/>
            <person name="Mikhailova N."/>
            <person name="Pati A."/>
            <person name="Chen A."/>
            <person name="Palaniappan K."/>
            <person name="Land M."/>
            <person name="Hauser L."/>
            <person name="Chang Y.J."/>
            <person name="Jeffries C.D."/>
            <person name="Chain P."/>
            <person name="Saunders E."/>
            <person name="Detter J.C."/>
            <person name="Brettin T."/>
            <person name="Rohde M."/>
            <person name="Goker M."/>
            <person name="Bristow J."/>
            <person name="Eisen J.A."/>
            <person name="Markowitz V."/>
            <person name="Hugenholtz P."/>
            <person name="Kyrpides N.C."/>
            <person name="Klenk H.P."/>
            <person name="Lucas S."/>
        </authorList>
    </citation>
    <scope>NUCLEOTIDE SEQUENCE [LARGE SCALE GENOMIC DNA]</scope>
    <source>
        <strain evidence="2">ATCC 43595 / DSM 2588 / LMG 13176 / NBRC 15968 / NCIMB 11800 / UQM 2034</strain>
    </source>
</reference>
<dbReference type="OrthoDB" id="681012at2"/>
<evidence type="ECO:0000313" key="2">
    <source>
        <dbReference type="Proteomes" id="UP000002215"/>
    </source>
</evidence>
<sequence>MKLLTSPFQGLKWLAPLLADDGSLHIPPQDLIQHKGISSWEVKVIVTRIDFLADQVTGTAIHQLTIDPARPFSGTEVPINITGEGTLLVTMQITAMSEDRPYCNRQYLAADIIAVVPPGVQNKVHNITHPAAPTIQHLSVGGGYTPIRQLVVQRE</sequence>
<accession>A0A979GZM5</accession>
<organism evidence="1 2">
    <name type="scientific">Chitinophaga pinensis (strain ATCC 43595 / DSM 2588 / LMG 13176 / NBRC 15968 / NCIMB 11800 / UQM 2034)</name>
    <dbReference type="NCBI Taxonomy" id="485918"/>
    <lineage>
        <taxon>Bacteria</taxon>
        <taxon>Pseudomonadati</taxon>
        <taxon>Bacteroidota</taxon>
        <taxon>Chitinophagia</taxon>
        <taxon>Chitinophagales</taxon>
        <taxon>Chitinophagaceae</taxon>
        <taxon>Chitinophaga</taxon>
    </lineage>
</organism>